<gene>
    <name evidence="1" type="ORF">AVDCRST_MAG81-4883</name>
</gene>
<sequence>ASSKQFIRGANNASLVSFNHWILLHCLFTTSITQV</sequence>
<protein>
    <submittedName>
        <fullName evidence="1">Uncharacterized protein</fullName>
    </submittedName>
</protein>
<name>A0A6J4VVY1_9CYAN</name>
<reference evidence="1" key="1">
    <citation type="submission" date="2020-02" db="EMBL/GenBank/DDBJ databases">
        <authorList>
            <person name="Meier V. D."/>
        </authorList>
    </citation>
    <scope>NUCLEOTIDE SEQUENCE</scope>
    <source>
        <strain evidence="1">AVDCRST_MAG81</strain>
    </source>
</reference>
<accession>A0A6J4VVY1</accession>
<dbReference type="EMBL" id="CADCWO010000254">
    <property type="protein sequence ID" value="CAA9589980.1"/>
    <property type="molecule type" value="Genomic_DNA"/>
</dbReference>
<feature type="non-terminal residue" evidence="1">
    <location>
        <position position="35"/>
    </location>
</feature>
<organism evidence="1">
    <name type="scientific">uncultured Synechococcales cyanobacterium</name>
    <dbReference type="NCBI Taxonomy" id="1936017"/>
    <lineage>
        <taxon>Bacteria</taxon>
        <taxon>Bacillati</taxon>
        <taxon>Cyanobacteriota</taxon>
        <taxon>Cyanophyceae</taxon>
        <taxon>Synechococcales</taxon>
        <taxon>environmental samples</taxon>
    </lineage>
</organism>
<dbReference type="AlphaFoldDB" id="A0A6J4VVY1"/>
<feature type="non-terminal residue" evidence="1">
    <location>
        <position position="1"/>
    </location>
</feature>
<proteinExistence type="predicted"/>
<evidence type="ECO:0000313" key="1">
    <source>
        <dbReference type="EMBL" id="CAA9589980.1"/>
    </source>
</evidence>